<feature type="domain" description="J" evidence="3">
    <location>
        <begin position="4"/>
        <end position="70"/>
    </location>
</feature>
<evidence type="ECO:0000256" key="1">
    <source>
        <dbReference type="ARBA" id="ARBA00023186"/>
    </source>
</evidence>
<organism evidence="4 5">
    <name type="scientific">Turnera subulata</name>
    <dbReference type="NCBI Taxonomy" id="218843"/>
    <lineage>
        <taxon>Eukaryota</taxon>
        <taxon>Viridiplantae</taxon>
        <taxon>Streptophyta</taxon>
        <taxon>Embryophyta</taxon>
        <taxon>Tracheophyta</taxon>
        <taxon>Spermatophyta</taxon>
        <taxon>Magnoliopsida</taxon>
        <taxon>eudicotyledons</taxon>
        <taxon>Gunneridae</taxon>
        <taxon>Pentapetalae</taxon>
        <taxon>rosids</taxon>
        <taxon>fabids</taxon>
        <taxon>Malpighiales</taxon>
        <taxon>Passifloraceae</taxon>
        <taxon>Turnera</taxon>
    </lineage>
</organism>
<gene>
    <name evidence="4" type="ORF">Tsubulata_035092</name>
</gene>
<feature type="region of interest" description="Disordered" evidence="2">
    <location>
        <begin position="77"/>
        <end position="115"/>
    </location>
</feature>
<keyword evidence="5" id="KW-1185">Reference proteome</keyword>
<dbReference type="GO" id="GO:0051087">
    <property type="term" value="F:protein-folding chaperone binding"/>
    <property type="evidence" value="ECO:0007669"/>
    <property type="project" value="TreeGrafter"/>
</dbReference>
<dbReference type="GO" id="GO:0005829">
    <property type="term" value="C:cytosol"/>
    <property type="evidence" value="ECO:0007669"/>
    <property type="project" value="TreeGrafter"/>
</dbReference>
<feature type="compositionally biased region" description="Basic residues" evidence="2">
    <location>
        <begin position="99"/>
        <end position="109"/>
    </location>
</feature>
<dbReference type="Gene3D" id="1.10.287.110">
    <property type="entry name" value="DnaJ domain"/>
    <property type="match status" value="1"/>
</dbReference>
<dbReference type="PRINTS" id="PR00625">
    <property type="entry name" value="JDOMAIN"/>
</dbReference>
<dbReference type="GO" id="GO:0006457">
    <property type="term" value="P:protein folding"/>
    <property type="evidence" value="ECO:0007669"/>
    <property type="project" value="InterPro"/>
</dbReference>
<dbReference type="SUPFAM" id="SSF49493">
    <property type="entry name" value="HSP40/DnaJ peptide-binding domain"/>
    <property type="match status" value="2"/>
</dbReference>
<dbReference type="InterPro" id="IPR008971">
    <property type="entry name" value="HSP40/DnaJ_pept-bd"/>
</dbReference>
<evidence type="ECO:0000259" key="3">
    <source>
        <dbReference type="PROSITE" id="PS50076"/>
    </source>
</evidence>
<dbReference type="InterPro" id="IPR051339">
    <property type="entry name" value="DnaJ_subfamily_B"/>
</dbReference>
<accession>A0A9Q0FG42</accession>
<dbReference type="Pfam" id="PF00226">
    <property type="entry name" value="DnaJ"/>
    <property type="match status" value="1"/>
</dbReference>
<dbReference type="PROSITE" id="PS50076">
    <property type="entry name" value="DNAJ_2"/>
    <property type="match status" value="1"/>
</dbReference>
<sequence>MGVDYYNVLKLNRNATEEDMKKSFKKLAMRWHPDKNPTNKAQAEAMFKQINQAYDVLSDPRRRMIYDVYGEDGLLNYDFPSSDDDPLHDQRRSSTPTPKRNHKPKPKPKLKPDPVENRLACTLEELYNGTKRKLKISRLVFDDFGRRNSVDEILKIDIQRGWKNGTKVTFPDKGNEEPGFAAPDLVFVVDEKPHPVFKRDGNDLLVNRKISLVEALTGTTVEITALDGRVITIPVKDILRPGCEVVIPGEGMPISREPGVKGKLRIKFDVEFPSRLSVEQKANLKRVLTGADFLV</sequence>
<dbReference type="PANTHER" id="PTHR24078">
    <property type="entry name" value="DNAJ HOMOLOG SUBFAMILY C MEMBER"/>
    <property type="match status" value="1"/>
</dbReference>
<reference evidence="4" key="1">
    <citation type="submission" date="2022-02" db="EMBL/GenBank/DDBJ databases">
        <authorList>
            <person name="Henning P.M."/>
            <person name="McCubbin A.G."/>
            <person name="Shore J.S."/>
        </authorList>
    </citation>
    <scope>NUCLEOTIDE SEQUENCE</scope>
    <source>
        <strain evidence="4">F60SS</strain>
        <tissue evidence="4">Leaves</tissue>
    </source>
</reference>
<reference evidence="4" key="2">
    <citation type="journal article" date="2023" name="Plants (Basel)">
        <title>Annotation of the Turnera subulata (Passifloraceae) Draft Genome Reveals the S-Locus Evolved after the Divergence of Turneroideae from Passifloroideae in a Stepwise Manner.</title>
        <authorList>
            <person name="Henning P.M."/>
            <person name="Roalson E.H."/>
            <person name="Mir W."/>
            <person name="McCubbin A.G."/>
            <person name="Shore J.S."/>
        </authorList>
    </citation>
    <scope>NUCLEOTIDE SEQUENCE</scope>
    <source>
        <strain evidence="4">F60SS</strain>
    </source>
</reference>
<dbReference type="AlphaFoldDB" id="A0A9Q0FG42"/>
<dbReference type="GO" id="GO:0051082">
    <property type="term" value="F:unfolded protein binding"/>
    <property type="evidence" value="ECO:0007669"/>
    <property type="project" value="InterPro"/>
</dbReference>
<dbReference type="SUPFAM" id="SSF46565">
    <property type="entry name" value="Chaperone J-domain"/>
    <property type="match status" value="1"/>
</dbReference>
<evidence type="ECO:0000256" key="2">
    <source>
        <dbReference type="SAM" id="MobiDB-lite"/>
    </source>
</evidence>
<dbReference type="PANTHER" id="PTHR24078:SF175">
    <property type="entry name" value="DNAJ HEAT SHOCK FAMILY PROTEIN"/>
    <property type="match status" value="1"/>
</dbReference>
<dbReference type="Gene3D" id="2.60.260.20">
    <property type="entry name" value="Urease metallochaperone UreE, N-terminal domain"/>
    <property type="match status" value="2"/>
</dbReference>
<dbReference type="PROSITE" id="PS00636">
    <property type="entry name" value="DNAJ_1"/>
    <property type="match status" value="1"/>
</dbReference>
<dbReference type="FunFam" id="2.60.260.20:FF:000002">
    <property type="entry name" value="Dnaj homolog subfamily b member"/>
    <property type="match status" value="1"/>
</dbReference>
<dbReference type="Pfam" id="PF01556">
    <property type="entry name" value="DnaJ_C"/>
    <property type="match status" value="1"/>
</dbReference>
<protein>
    <recommendedName>
        <fullName evidence="3">J domain-containing protein</fullName>
    </recommendedName>
</protein>
<name>A0A9Q0FG42_9ROSI</name>
<dbReference type="InterPro" id="IPR018253">
    <property type="entry name" value="DnaJ_domain_CS"/>
</dbReference>
<dbReference type="CDD" id="cd06257">
    <property type="entry name" value="DnaJ"/>
    <property type="match status" value="1"/>
</dbReference>
<dbReference type="CDD" id="cd10747">
    <property type="entry name" value="DnaJ_C"/>
    <property type="match status" value="1"/>
</dbReference>
<dbReference type="SMART" id="SM00271">
    <property type="entry name" value="DnaJ"/>
    <property type="match status" value="1"/>
</dbReference>
<proteinExistence type="predicted"/>
<comment type="caution">
    <text evidence="4">The sequence shown here is derived from an EMBL/GenBank/DDBJ whole genome shotgun (WGS) entry which is preliminary data.</text>
</comment>
<dbReference type="InterPro" id="IPR001623">
    <property type="entry name" value="DnaJ_domain"/>
</dbReference>
<dbReference type="InterPro" id="IPR002939">
    <property type="entry name" value="DnaJ_C"/>
</dbReference>
<evidence type="ECO:0000313" key="5">
    <source>
        <dbReference type="Proteomes" id="UP001141552"/>
    </source>
</evidence>
<keyword evidence="1" id="KW-0143">Chaperone</keyword>
<dbReference type="InterPro" id="IPR036869">
    <property type="entry name" value="J_dom_sf"/>
</dbReference>
<evidence type="ECO:0000313" key="4">
    <source>
        <dbReference type="EMBL" id="KAJ4829716.1"/>
    </source>
</evidence>
<dbReference type="Proteomes" id="UP001141552">
    <property type="component" value="Unassembled WGS sequence"/>
</dbReference>
<dbReference type="OrthoDB" id="550424at2759"/>
<dbReference type="EMBL" id="JAKUCV010005819">
    <property type="protein sequence ID" value="KAJ4829716.1"/>
    <property type="molecule type" value="Genomic_DNA"/>
</dbReference>
<dbReference type="FunFam" id="2.60.260.20:FF:000006">
    <property type="entry name" value="DnaJ subfamily B member 13"/>
    <property type="match status" value="1"/>
</dbReference>